<dbReference type="Proteomes" id="UP000744980">
    <property type="component" value="Unassembled WGS sequence"/>
</dbReference>
<gene>
    <name evidence="1" type="ORF">GFB56_36820</name>
</gene>
<keyword evidence="2" id="KW-1185">Reference proteome</keyword>
<proteinExistence type="predicted"/>
<name>A0AAW4FXP8_9HYPH</name>
<comment type="caution">
    <text evidence="1">The sequence shown here is derived from an EMBL/GenBank/DDBJ whole genome shotgun (WGS) entry which is preliminary data.</text>
</comment>
<dbReference type="AlphaFoldDB" id="A0AAW4FXP8"/>
<dbReference type="RefSeq" id="WP_203530119.1">
    <property type="nucleotide sequence ID" value="NZ_CP083373.1"/>
</dbReference>
<dbReference type="EMBL" id="WXFA01000079">
    <property type="protein sequence ID" value="MBM3096220.1"/>
    <property type="molecule type" value="Genomic_DNA"/>
</dbReference>
<protein>
    <submittedName>
        <fullName evidence="1">Uncharacterized protein</fullName>
    </submittedName>
</protein>
<accession>A0AAW4FXP8</accession>
<evidence type="ECO:0000313" key="1">
    <source>
        <dbReference type="EMBL" id="MBM3096220.1"/>
    </source>
</evidence>
<organism evidence="1 2">
    <name type="scientific">Ensifer canadensis</name>
    <dbReference type="NCBI Taxonomy" id="555315"/>
    <lineage>
        <taxon>Bacteria</taxon>
        <taxon>Pseudomonadati</taxon>
        <taxon>Pseudomonadota</taxon>
        <taxon>Alphaproteobacteria</taxon>
        <taxon>Hyphomicrobiales</taxon>
        <taxon>Rhizobiaceae</taxon>
        <taxon>Sinorhizobium/Ensifer group</taxon>
        <taxon>Ensifer</taxon>
    </lineage>
</organism>
<reference evidence="1 2" key="1">
    <citation type="submission" date="2020-01" db="EMBL/GenBank/DDBJ databases">
        <title>Draft genome assembly of Ensifer adhaerens T173.</title>
        <authorList>
            <person name="Craig J.E."/>
            <person name="Stinchcombe J.R."/>
        </authorList>
    </citation>
    <scope>NUCLEOTIDE SEQUENCE [LARGE SCALE GENOMIC DNA]</scope>
    <source>
        <strain evidence="1 2">T173</strain>
    </source>
</reference>
<sequence>MSRACGKADVSVWAIVLIPEEHRKRMEVPLVRLVEIRAYPVGSLIFSRRVDPVLACGSQLGLSAAVFNELAVRARTDLRVLFQRATRGGGPMLKSNKTTALAGSELGSLH</sequence>
<evidence type="ECO:0000313" key="2">
    <source>
        <dbReference type="Proteomes" id="UP000744980"/>
    </source>
</evidence>